<proteinExistence type="predicted"/>
<feature type="region of interest" description="Disordered" evidence="1">
    <location>
        <begin position="82"/>
        <end position="110"/>
    </location>
</feature>
<evidence type="ECO:0000256" key="1">
    <source>
        <dbReference type="SAM" id="MobiDB-lite"/>
    </source>
</evidence>
<keyword evidence="3" id="KW-1185">Reference proteome</keyword>
<sequence>MPGAVLGLEAALVEGEGQRLARRGIEHLVQVEAQQQRGLVVVSEDLVVDGQVVGGRARLGHERVPAHEVERRMDLADCNVQADAPSARRPSHGGRPKRAEGKGRAGRGRTLLEPLGKPVRVQRVFLLLGILDGLAGEAVLDGDLTSVLVAQQGAHNGALEASLVCAGDVVGNLQDGKRVEGDVQSRIGLLAGKQLVPGAGPHGEGGWTRAIGPQKSLIKKVVEWEVISAGALLLDGGARKQGTYVSSTVVTYGRSLRLL</sequence>
<name>A0ABR3UZM0_9PEZI</name>
<gene>
    <name evidence="2" type="ORF">VTK73DRAFT_6442</name>
</gene>
<accession>A0ABR3UZM0</accession>
<organism evidence="2 3">
    <name type="scientific">Phialemonium thermophilum</name>
    <dbReference type="NCBI Taxonomy" id="223376"/>
    <lineage>
        <taxon>Eukaryota</taxon>
        <taxon>Fungi</taxon>
        <taxon>Dikarya</taxon>
        <taxon>Ascomycota</taxon>
        <taxon>Pezizomycotina</taxon>
        <taxon>Sordariomycetes</taxon>
        <taxon>Sordariomycetidae</taxon>
        <taxon>Cephalothecales</taxon>
        <taxon>Cephalothecaceae</taxon>
        <taxon>Phialemonium</taxon>
    </lineage>
</organism>
<dbReference type="Proteomes" id="UP001586593">
    <property type="component" value="Unassembled WGS sequence"/>
</dbReference>
<comment type="caution">
    <text evidence="2">The sequence shown here is derived from an EMBL/GenBank/DDBJ whole genome shotgun (WGS) entry which is preliminary data.</text>
</comment>
<evidence type="ECO:0000313" key="3">
    <source>
        <dbReference type="Proteomes" id="UP001586593"/>
    </source>
</evidence>
<protein>
    <submittedName>
        <fullName evidence="2">Uncharacterized protein</fullName>
    </submittedName>
</protein>
<evidence type="ECO:0000313" key="2">
    <source>
        <dbReference type="EMBL" id="KAL1835026.1"/>
    </source>
</evidence>
<dbReference type="EMBL" id="JAZHXJ010003625">
    <property type="protein sequence ID" value="KAL1835026.1"/>
    <property type="molecule type" value="Genomic_DNA"/>
</dbReference>
<reference evidence="2 3" key="1">
    <citation type="journal article" date="2024" name="Commun. Biol.">
        <title>Comparative genomic analysis of thermophilic fungi reveals convergent evolutionary adaptations and gene losses.</title>
        <authorList>
            <person name="Steindorff A.S."/>
            <person name="Aguilar-Pontes M.V."/>
            <person name="Robinson A.J."/>
            <person name="Andreopoulos B."/>
            <person name="LaButti K."/>
            <person name="Kuo A."/>
            <person name="Mondo S."/>
            <person name="Riley R."/>
            <person name="Otillar R."/>
            <person name="Haridas S."/>
            <person name="Lipzen A."/>
            <person name="Grimwood J."/>
            <person name="Schmutz J."/>
            <person name="Clum A."/>
            <person name="Reid I.D."/>
            <person name="Moisan M.C."/>
            <person name="Butler G."/>
            <person name="Nguyen T.T.M."/>
            <person name="Dewar K."/>
            <person name="Conant G."/>
            <person name="Drula E."/>
            <person name="Henrissat B."/>
            <person name="Hansel C."/>
            <person name="Singer S."/>
            <person name="Hutchinson M.I."/>
            <person name="de Vries R.P."/>
            <person name="Natvig D.O."/>
            <person name="Powell A.J."/>
            <person name="Tsang A."/>
            <person name="Grigoriev I.V."/>
        </authorList>
    </citation>
    <scope>NUCLEOTIDE SEQUENCE [LARGE SCALE GENOMIC DNA]</scope>
    <source>
        <strain evidence="2 3">ATCC 24622</strain>
    </source>
</reference>